<reference evidence="3" key="1">
    <citation type="submission" date="2018-03" db="EMBL/GenBank/DDBJ databases">
        <authorList>
            <person name="Blom J."/>
        </authorList>
    </citation>
    <scope>NUCLEOTIDE SEQUENCE [LARGE SCALE GENOMIC DNA]</scope>
    <source>
        <strain evidence="3">KPC-SM-21</strain>
    </source>
</reference>
<dbReference type="Proteomes" id="UP000245974">
    <property type="component" value="Unassembled WGS sequence"/>
</dbReference>
<evidence type="ECO:0000313" key="2">
    <source>
        <dbReference type="EMBL" id="SPL70304.1"/>
    </source>
</evidence>
<evidence type="ECO:0000256" key="1">
    <source>
        <dbReference type="SAM" id="SignalP"/>
    </source>
</evidence>
<dbReference type="AlphaFoldDB" id="A0A2U3MY59"/>
<protein>
    <submittedName>
        <fullName evidence="2">Uncharacterized protein</fullName>
    </submittedName>
</protein>
<feature type="signal peptide" evidence="1">
    <location>
        <begin position="1"/>
        <end position="21"/>
    </location>
</feature>
<evidence type="ECO:0000313" key="3">
    <source>
        <dbReference type="Proteomes" id="UP000245974"/>
    </source>
</evidence>
<organism evidence="2 3">
    <name type="scientific">Acinetobacter stercoris</name>
    <dbReference type="NCBI Taxonomy" id="2126983"/>
    <lineage>
        <taxon>Bacteria</taxon>
        <taxon>Pseudomonadati</taxon>
        <taxon>Pseudomonadota</taxon>
        <taxon>Gammaproteobacteria</taxon>
        <taxon>Moraxellales</taxon>
        <taxon>Moraxellaceae</taxon>
        <taxon>Acinetobacter</taxon>
    </lineage>
</organism>
<sequence>MIMRKILVISVCCLVSVNIFAETKQKDEQEIIKRCFTEFIYAQVTMEARQEGATQSFQMDIGNNPSNEYSSEFRKETILDAYKQPEYSTQSQNEKQVQEFASKHYSRCVDTYK</sequence>
<accession>A0A2U3MY59</accession>
<gene>
    <name evidence="2" type="ORF">KPC_1482</name>
</gene>
<dbReference type="InParanoid" id="A0A2U3MY59"/>
<keyword evidence="3" id="KW-1185">Reference proteome</keyword>
<name>A0A2U3MY59_9GAMM</name>
<keyword evidence="1" id="KW-0732">Signal</keyword>
<feature type="chain" id="PRO_5015452244" evidence="1">
    <location>
        <begin position="22"/>
        <end position="113"/>
    </location>
</feature>
<dbReference type="EMBL" id="OOGT01000052">
    <property type="protein sequence ID" value="SPL70304.1"/>
    <property type="molecule type" value="Genomic_DNA"/>
</dbReference>
<proteinExistence type="predicted"/>